<dbReference type="Proteomes" id="UP001501565">
    <property type="component" value="Unassembled WGS sequence"/>
</dbReference>
<evidence type="ECO:0000313" key="2">
    <source>
        <dbReference type="Proteomes" id="UP001501565"/>
    </source>
</evidence>
<proteinExistence type="predicted"/>
<sequence length="126" mass="14824">MELTKWKELWISNLESATDQKAKHINDLFLDKITWEQFCEINISNVVLPEGKCPCLFIAISKSPITANDLKANGVGLIEKFPRENSEDRFFYCHRCSQLWREQEISSGHQWLHRLYPVRDVQSKEN</sequence>
<organism evidence="1 2">
    <name type="scientific">Litoribacillus peritrichatus</name>
    <dbReference type="NCBI Taxonomy" id="718191"/>
    <lineage>
        <taxon>Bacteria</taxon>
        <taxon>Pseudomonadati</taxon>
        <taxon>Pseudomonadota</taxon>
        <taxon>Gammaproteobacteria</taxon>
        <taxon>Oceanospirillales</taxon>
        <taxon>Oceanospirillaceae</taxon>
        <taxon>Litoribacillus</taxon>
    </lineage>
</organism>
<comment type="caution">
    <text evidence="1">The sequence shown here is derived from an EMBL/GenBank/DDBJ whole genome shotgun (WGS) entry which is preliminary data.</text>
</comment>
<gene>
    <name evidence="1" type="ORF">GCM10022277_26020</name>
</gene>
<dbReference type="RefSeq" id="WP_344798970.1">
    <property type="nucleotide sequence ID" value="NZ_BAABBN010000007.1"/>
</dbReference>
<dbReference type="EMBL" id="BAABBN010000007">
    <property type="protein sequence ID" value="GAA3928294.1"/>
    <property type="molecule type" value="Genomic_DNA"/>
</dbReference>
<evidence type="ECO:0008006" key="3">
    <source>
        <dbReference type="Google" id="ProtNLM"/>
    </source>
</evidence>
<protein>
    <recommendedName>
        <fullName evidence="3">C2H2-type domain-containing protein</fullName>
    </recommendedName>
</protein>
<evidence type="ECO:0000313" key="1">
    <source>
        <dbReference type="EMBL" id="GAA3928294.1"/>
    </source>
</evidence>
<keyword evidence="2" id="KW-1185">Reference proteome</keyword>
<reference evidence="2" key="1">
    <citation type="journal article" date="2019" name="Int. J. Syst. Evol. Microbiol.">
        <title>The Global Catalogue of Microorganisms (GCM) 10K type strain sequencing project: providing services to taxonomists for standard genome sequencing and annotation.</title>
        <authorList>
            <consortium name="The Broad Institute Genomics Platform"/>
            <consortium name="The Broad Institute Genome Sequencing Center for Infectious Disease"/>
            <person name="Wu L."/>
            <person name="Ma J."/>
        </authorList>
    </citation>
    <scope>NUCLEOTIDE SEQUENCE [LARGE SCALE GENOMIC DNA]</scope>
    <source>
        <strain evidence="2">JCM 17551</strain>
    </source>
</reference>
<accession>A0ABP7MQV1</accession>
<name>A0ABP7MQV1_9GAMM</name>